<proteinExistence type="predicted"/>
<evidence type="ECO:0000259" key="1">
    <source>
        <dbReference type="PROSITE" id="PS50035"/>
    </source>
</evidence>
<dbReference type="GO" id="GO:0006793">
    <property type="term" value="P:phosphorus metabolic process"/>
    <property type="evidence" value="ECO:0007669"/>
    <property type="project" value="UniProtKB-ARBA"/>
</dbReference>
<dbReference type="SMART" id="SM00155">
    <property type="entry name" value="PLDc"/>
    <property type="match status" value="1"/>
</dbReference>
<sequence length="324" mass="35867">MERTTFLSDTNEILDTIKRLLHDAEDDYGIAVAFWGKGAETLIPSDGSGKIICNLGHPGTNPHVIEKIRSNANVSVRYLDSLHAKVVVSDQGSFVGSSNLSEAALGITTSIGEWREAGVFLEPSNMAAKNTWSWFEVLWKMASPVEDADIAEAAARWENEALSERPYRRSDTLADLKIKGEMGDATTHRLHELRLFAQRLEFSFERDRMTMASHSFQALYDDLMGIPARQHGDPQSKGANRKAAGQAANVLWAQSGAEPLARLKTPKGTIQVDDPRVFLDRSGDLGLSDRVWEFLNKLAAQSRGDGNDAYHYWAGEVVSKHNIK</sequence>
<comment type="caution">
    <text evidence="2">The sequence shown here is derived from an EMBL/GenBank/DDBJ whole genome shotgun (WGS) entry which is preliminary data.</text>
</comment>
<dbReference type="AlphaFoldDB" id="A0AB38C1Q9"/>
<dbReference type="RefSeq" id="WP_065088848.1">
    <property type="nucleotide sequence ID" value="NZ_FOVV01000037.1"/>
</dbReference>
<dbReference type="InterPro" id="IPR001736">
    <property type="entry name" value="PLipase_D/transphosphatidylase"/>
</dbReference>
<name>A0AB38C1Q9_PSESX</name>
<dbReference type="SUPFAM" id="SSF56024">
    <property type="entry name" value="Phospholipase D/nuclease"/>
    <property type="match status" value="1"/>
</dbReference>
<evidence type="ECO:0000313" key="3">
    <source>
        <dbReference type="Proteomes" id="UP000183083"/>
    </source>
</evidence>
<reference evidence="2 3" key="1">
    <citation type="submission" date="2016-10" db="EMBL/GenBank/DDBJ databases">
        <authorList>
            <person name="Varghese N."/>
            <person name="Submissions S."/>
        </authorList>
    </citation>
    <scope>NUCLEOTIDE SEQUENCE [LARGE SCALE GENOMIC DNA]</scope>
    <source>
        <strain evidence="2 3">BS0292</strain>
    </source>
</reference>
<protein>
    <recommendedName>
        <fullName evidence="1">PLD phosphodiesterase domain-containing protein</fullName>
    </recommendedName>
</protein>
<dbReference type="PROSITE" id="PS50035">
    <property type="entry name" value="PLD"/>
    <property type="match status" value="1"/>
</dbReference>
<dbReference type="GO" id="GO:0003824">
    <property type="term" value="F:catalytic activity"/>
    <property type="evidence" value="ECO:0007669"/>
    <property type="project" value="InterPro"/>
</dbReference>
<evidence type="ECO:0000313" key="2">
    <source>
        <dbReference type="EMBL" id="SFO57693.1"/>
    </source>
</evidence>
<dbReference type="EMBL" id="FOVV01000037">
    <property type="protein sequence ID" value="SFO57693.1"/>
    <property type="molecule type" value="Genomic_DNA"/>
</dbReference>
<dbReference type="CDD" id="cd09117">
    <property type="entry name" value="PLDc_Bfil_DEXD_like"/>
    <property type="match status" value="1"/>
</dbReference>
<gene>
    <name evidence="2" type="ORF">SAMN05444065_13716</name>
</gene>
<dbReference type="Gene3D" id="3.30.870.10">
    <property type="entry name" value="Endonuclease Chain A"/>
    <property type="match status" value="1"/>
</dbReference>
<organism evidence="2 3">
    <name type="scientific">Pseudomonas syringae</name>
    <dbReference type="NCBI Taxonomy" id="317"/>
    <lineage>
        <taxon>Bacteria</taxon>
        <taxon>Pseudomonadati</taxon>
        <taxon>Pseudomonadota</taxon>
        <taxon>Gammaproteobacteria</taxon>
        <taxon>Pseudomonadales</taxon>
        <taxon>Pseudomonadaceae</taxon>
        <taxon>Pseudomonas</taxon>
    </lineage>
</organism>
<accession>A0AB38C1Q9</accession>
<dbReference type="Proteomes" id="UP000183083">
    <property type="component" value="Unassembled WGS sequence"/>
</dbReference>
<feature type="domain" description="PLD phosphodiesterase" evidence="1">
    <location>
        <begin position="78"/>
        <end position="104"/>
    </location>
</feature>